<dbReference type="Gene3D" id="3.40.50.720">
    <property type="entry name" value="NAD(P)-binding Rossmann-like Domain"/>
    <property type="match status" value="1"/>
</dbReference>
<dbReference type="Gene3D" id="3.90.25.10">
    <property type="entry name" value="UDP-galactose 4-epimerase, domain 1"/>
    <property type="match status" value="1"/>
</dbReference>
<dbReference type="EMBL" id="RXLZ01000070">
    <property type="protein sequence ID" value="RTQ86198.1"/>
    <property type="molecule type" value="Genomic_DNA"/>
</dbReference>
<evidence type="ECO:0000256" key="2">
    <source>
        <dbReference type="ARBA" id="ARBA00001911"/>
    </source>
</evidence>
<gene>
    <name evidence="11" type="primary">galE</name>
    <name evidence="11" type="ORF">EKL94_18805</name>
</gene>
<protein>
    <recommendedName>
        <fullName evidence="6 9">UDP-glucose 4-epimerase</fullName>
        <ecNumber evidence="5 9">5.1.3.2</ecNumber>
    </recommendedName>
</protein>
<dbReference type="AlphaFoldDB" id="A0A3S0HBW4"/>
<name>A0A3S0HBW4_STEMA</name>
<dbReference type="CDD" id="cd05247">
    <property type="entry name" value="UDP_G4E_1_SDR_e"/>
    <property type="match status" value="1"/>
</dbReference>
<evidence type="ECO:0000256" key="6">
    <source>
        <dbReference type="ARBA" id="ARBA00018569"/>
    </source>
</evidence>
<comment type="similarity">
    <text evidence="4 9">Belongs to the NAD(P)-dependent epimerase/dehydratase family.</text>
</comment>
<comment type="caution">
    <text evidence="11">The sequence shown here is derived from an EMBL/GenBank/DDBJ whole genome shotgun (WGS) entry which is preliminary data.</text>
</comment>
<keyword evidence="7 9" id="KW-0520">NAD</keyword>
<dbReference type="Pfam" id="PF16363">
    <property type="entry name" value="GDP_Man_Dehyd"/>
    <property type="match status" value="1"/>
</dbReference>
<evidence type="ECO:0000256" key="3">
    <source>
        <dbReference type="ARBA" id="ARBA00004947"/>
    </source>
</evidence>
<dbReference type="Proteomes" id="UP000271705">
    <property type="component" value="Unassembled WGS sequence"/>
</dbReference>
<dbReference type="InterPro" id="IPR016040">
    <property type="entry name" value="NAD(P)-bd_dom"/>
</dbReference>
<feature type="domain" description="NAD(P)-binding" evidence="10">
    <location>
        <begin position="4"/>
        <end position="325"/>
    </location>
</feature>
<proteinExistence type="inferred from homology"/>
<accession>A0A3S0HBW4</accession>
<evidence type="ECO:0000256" key="1">
    <source>
        <dbReference type="ARBA" id="ARBA00000083"/>
    </source>
</evidence>
<evidence type="ECO:0000313" key="12">
    <source>
        <dbReference type="Proteomes" id="UP000271705"/>
    </source>
</evidence>
<dbReference type="SUPFAM" id="SSF51735">
    <property type="entry name" value="NAD(P)-binding Rossmann-fold domains"/>
    <property type="match status" value="1"/>
</dbReference>
<reference evidence="11 12" key="1">
    <citation type="submission" date="2018-12" db="EMBL/GenBank/DDBJ databases">
        <authorList>
            <person name="Kartti S."/>
            <person name="Manni A."/>
            <person name="Chemao El Fihri M.W."/>
            <person name="Laamarti M."/>
            <person name="Temsamani L."/>
            <person name="El Jamali J.E."/>
            <person name="Ouadghiri M."/>
            <person name="Ibrahimi A."/>
            <person name="Filati-Maltouf A."/>
        </authorList>
    </citation>
    <scope>NUCLEOTIDE SEQUENCE [LARGE SCALE GENOMIC DNA]</scope>
    <source>
        <strain evidence="11 12">MDMC339</strain>
    </source>
</reference>
<dbReference type="UniPathway" id="UPA00214"/>
<dbReference type="GO" id="GO:0003978">
    <property type="term" value="F:UDP-glucose 4-epimerase activity"/>
    <property type="evidence" value="ECO:0007669"/>
    <property type="project" value="UniProtKB-UniRule"/>
</dbReference>
<comment type="pathway">
    <text evidence="3 9">Carbohydrate metabolism; galactose metabolism.</text>
</comment>
<dbReference type="GO" id="GO:0005829">
    <property type="term" value="C:cytosol"/>
    <property type="evidence" value="ECO:0007669"/>
    <property type="project" value="TreeGrafter"/>
</dbReference>
<comment type="subunit">
    <text evidence="9">Homodimer.</text>
</comment>
<dbReference type="RefSeq" id="WP_126930201.1">
    <property type="nucleotide sequence ID" value="NZ_RXLZ01000070.1"/>
</dbReference>
<dbReference type="PANTHER" id="PTHR43725:SF47">
    <property type="entry name" value="UDP-GLUCOSE 4-EPIMERASE"/>
    <property type="match status" value="1"/>
</dbReference>
<dbReference type="NCBIfam" id="TIGR01179">
    <property type="entry name" value="galE"/>
    <property type="match status" value="1"/>
</dbReference>
<evidence type="ECO:0000256" key="9">
    <source>
        <dbReference type="RuleBase" id="RU366046"/>
    </source>
</evidence>
<dbReference type="EC" id="5.1.3.2" evidence="5 9"/>
<evidence type="ECO:0000256" key="8">
    <source>
        <dbReference type="ARBA" id="ARBA00023235"/>
    </source>
</evidence>
<dbReference type="GO" id="GO:0006012">
    <property type="term" value="P:galactose metabolic process"/>
    <property type="evidence" value="ECO:0007669"/>
    <property type="project" value="UniProtKB-UniPathway"/>
</dbReference>
<dbReference type="InterPro" id="IPR036291">
    <property type="entry name" value="NAD(P)-bd_dom_sf"/>
</dbReference>
<evidence type="ECO:0000259" key="10">
    <source>
        <dbReference type="Pfam" id="PF16363"/>
    </source>
</evidence>
<comment type="catalytic activity">
    <reaction evidence="1 9">
        <text>UDP-alpha-D-glucose = UDP-alpha-D-galactose</text>
        <dbReference type="Rhea" id="RHEA:22168"/>
        <dbReference type="ChEBI" id="CHEBI:58885"/>
        <dbReference type="ChEBI" id="CHEBI:66914"/>
        <dbReference type="EC" id="5.1.3.2"/>
    </reaction>
</comment>
<evidence type="ECO:0000313" key="11">
    <source>
        <dbReference type="EMBL" id="RTQ86198.1"/>
    </source>
</evidence>
<keyword evidence="8 9" id="KW-0413">Isomerase</keyword>
<dbReference type="PANTHER" id="PTHR43725">
    <property type="entry name" value="UDP-GLUCOSE 4-EPIMERASE"/>
    <property type="match status" value="1"/>
</dbReference>
<dbReference type="InterPro" id="IPR005886">
    <property type="entry name" value="UDP_G4E"/>
</dbReference>
<comment type="cofactor">
    <cofactor evidence="2 9">
        <name>NAD(+)</name>
        <dbReference type="ChEBI" id="CHEBI:57540"/>
    </cofactor>
</comment>
<evidence type="ECO:0000256" key="4">
    <source>
        <dbReference type="ARBA" id="ARBA00007637"/>
    </source>
</evidence>
<organism evidence="11 12">
    <name type="scientific">Stenotrophomonas maltophilia</name>
    <name type="common">Pseudomonas maltophilia</name>
    <name type="synonym">Xanthomonas maltophilia</name>
    <dbReference type="NCBI Taxonomy" id="40324"/>
    <lineage>
        <taxon>Bacteria</taxon>
        <taxon>Pseudomonadati</taxon>
        <taxon>Pseudomonadota</taxon>
        <taxon>Gammaproteobacteria</taxon>
        <taxon>Lysobacterales</taxon>
        <taxon>Lysobacteraceae</taxon>
        <taxon>Stenotrophomonas</taxon>
        <taxon>Stenotrophomonas maltophilia group</taxon>
    </lineage>
</organism>
<evidence type="ECO:0000256" key="5">
    <source>
        <dbReference type="ARBA" id="ARBA00013189"/>
    </source>
</evidence>
<sequence>MKVLVTGGAGFVGSHTVVELLAAGHQVQVIENFCNSERWIVDRIERITGQRLALDELDIRDSEALVASMQRFQPDAVIHFAALKSVSESTEQPARYYDVNVAGTTCLLEAMQAVGSRHIVFSSSATVYGQPETCPVAEGAPVGPGNPYGRTKLIGEWLIRDCVHAPGASLNAAILRYFNPVGAHSSGLIGELPRGVPNNLAPYITQTAAGQRDYIRVFGADYATPDGTGVRDYIHVVDLAKAHVAALDALATGGERELTLNLGTGRGYSVLELIETFSVVVGRPIPYRLQDRRAGDIGECWADPALANRVLGWRAQKSLQDICADAWRWQQALSGSPALP</sequence>
<keyword evidence="9" id="KW-0119">Carbohydrate metabolism</keyword>
<evidence type="ECO:0000256" key="7">
    <source>
        <dbReference type="ARBA" id="ARBA00023027"/>
    </source>
</evidence>